<evidence type="ECO:0000256" key="2">
    <source>
        <dbReference type="NCBIfam" id="TIGR01068"/>
    </source>
</evidence>
<feature type="site" description="Contributes to redox potential value" evidence="4">
    <location>
        <position position="30"/>
    </location>
</feature>
<evidence type="ECO:0000256" key="4">
    <source>
        <dbReference type="PIRSR" id="PIRSR000077-1"/>
    </source>
</evidence>
<accession>A0A412IQE2</accession>
<proteinExistence type="inferred from homology"/>
<dbReference type="InterPro" id="IPR017937">
    <property type="entry name" value="Thioredoxin_CS"/>
</dbReference>
<sequence>MVKKVVGDNFDEIKSSKIAVADFSATWCGPCKMMAPVFHTVAEDMKDGVSFFNVDVDENPGLAASNKVFSVPTLILYKDGVEISRSVGAISKYDLIDFINKNK</sequence>
<organism evidence="7 8">
    <name type="scientific">Coprococcus eutactus</name>
    <dbReference type="NCBI Taxonomy" id="33043"/>
    <lineage>
        <taxon>Bacteria</taxon>
        <taxon>Bacillati</taxon>
        <taxon>Bacillota</taxon>
        <taxon>Clostridia</taxon>
        <taxon>Lachnospirales</taxon>
        <taxon>Lachnospiraceae</taxon>
        <taxon>Coprococcus</taxon>
    </lineage>
</organism>
<dbReference type="InterPro" id="IPR013766">
    <property type="entry name" value="Thioredoxin_domain"/>
</dbReference>
<gene>
    <name evidence="7" type="primary">trxA</name>
    <name evidence="7" type="ORF">DWX94_10550</name>
</gene>
<dbReference type="SUPFAM" id="SSF52833">
    <property type="entry name" value="Thioredoxin-like"/>
    <property type="match status" value="1"/>
</dbReference>
<dbReference type="Pfam" id="PF00085">
    <property type="entry name" value="Thioredoxin"/>
    <property type="match status" value="1"/>
</dbReference>
<protein>
    <recommendedName>
        <fullName evidence="2 3">Thioredoxin</fullName>
    </recommendedName>
</protein>
<feature type="active site" description="Nucleophile" evidence="4">
    <location>
        <position position="31"/>
    </location>
</feature>
<feature type="domain" description="Thioredoxin" evidence="6">
    <location>
        <begin position="1"/>
        <end position="103"/>
    </location>
</feature>
<comment type="caution">
    <text evidence="7">The sequence shown here is derived from an EMBL/GenBank/DDBJ whole genome shotgun (WGS) entry which is preliminary data.</text>
</comment>
<comment type="similarity">
    <text evidence="3">Belongs to the thioredoxin family.</text>
</comment>
<feature type="site" description="Deprotonates C-terminal active site Cys" evidence="4">
    <location>
        <position position="22"/>
    </location>
</feature>
<evidence type="ECO:0000256" key="3">
    <source>
        <dbReference type="PIRNR" id="PIRNR000077"/>
    </source>
</evidence>
<dbReference type="Gene3D" id="3.40.30.10">
    <property type="entry name" value="Glutaredoxin"/>
    <property type="match status" value="1"/>
</dbReference>
<dbReference type="CDD" id="cd02947">
    <property type="entry name" value="TRX_family"/>
    <property type="match status" value="1"/>
</dbReference>
<dbReference type="EMBL" id="QRVK01000029">
    <property type="protein sequence ID" value="RGS40341.1"/>
    <property type="molecule type" value="Genomic_DNA"/>
</dbReference>
<evidence type="ECO:0000259" key="6">
    <source>
        <dbReference type="PROSITE" id="PS51352"/>
    </source>
</evidence>
<dbReference type="PANTHER" id="PTHR46115">
    <property type="entry name" value="THIOREDOXIN-LIKE PROTEIN 1"/>
    <property type="match status" value="1"/>
</dbReference>
<evidence type="ECO:0000256" key="5">
    <source>
        <dbReference type="PIRSR" id="PIRSR000077-4"/>
    </source>
</evidence>
<dbReference type="NCBIfam" id="TIGR01068">
    <property type="entry name" value="thioredoxin"/>
    <property type="match status" value="1"/>
</dbReference>
<keyword evidence="5" id="KW-0676">Redox-active center</keyword>
<feature type="active site" description="Nucleophile" evidence="4">
    <location>
        <position position="28"/>
    </location>
</feature>
<name>A0A412IQE2_9FIRM</name>
<dbReference type="PIRSF" id="PIRSF000077">
    <property type="entry name" value="Thioredoxin"/>
    <property type="match status" value="1"/>
</dbReference>
<evidence type="ECO:0000256" key="1">
    <source>
        <dbReference type="ARBA" id="ARBA00023157"/>
    </source>
</evidence>
<dbReference type="Proteomes" id="UP000283295">
    <property type="component" value="Unassembled WGS sequence"/>
</dbReference>
<dbReference type="InterPro" id="IPR005746">
    <property type="entry name" value="Thioredoxin"/>
</dbReference>
<dbReference type="OrthoDB" id="9790390at2"/>
<evidence type="ECO:0000313" key="8">
    <source>
        <dbReference type="Proteomes" id="UP000283295"/>
    </source>
</evidence>
<evidence type="ECO:0000313" key="7">
    <source>
        <dbReference type="EMBL" id="RGS40341.1"/>
    </source>
</evidence>
<feature type="site" description="Contributes to redox potential value" evidence="4">
    <location>
        <position position="29"/>
    </location>
</feature>
<dbReference type="PROSITE" id="PS00194">
    <property type="entry name" value="THIOREDOXIN_1"/>
    <property type="match status" value="1"/>
</dbReference>
<feature type="disulfide bond" description="Redox-active" evidence="5">
    <location>
        <begin position="28"/>
        <end position="31"/>
    </location>
</feature>
<dbReference type="AlphaFoldDB" id="A0A412IQE2"/>
<dbReference type="InterPro" id="IPR036249">
    <property type="entry name" value="Thioredoxin-like_sf"/>
</dbReference>
<dbReference type="PROSITE" id="PS51352">
    <property type="entry name" value="THIOREDOXIN_2"/>
    <property type="match status" value="1"/>
</dbReference>
<reference evidence="7 8" key="1">
    <citation type="submission" date="2018-08" db="EMBL/GenBank/DDBJ databases">
        <title>A genome reference for cultivated species of the human gut microbiota.</title>
        <authorList>
            <person name="Zou Y."/>
            <person name="Xue W."/>
            <person name="Luo G."/>
        </authorList>
    </citation>
    <scope>NUCLEOTIDE SEQUENCE [LARGE SCALE GENOMIC DNA]</scope>
    <source>
        <strain evidence="7 8">AF22-21</strain>
    </source>
</reference>
<dbReference type="GO" id="GO:0015035">
    <property type="term" value="F:protein-disulfide reductase activity"/>
    <property type="evidence" value="ECO:0007669"/>
    <property type="project" value="UniProtKB-UniRule"/>
</dbReference>
<dbReference type="PRINTS" id="PR00421">
    <property type="entry name" value="THIOREDOXIN"/>
</dbReference>
<keyword evidence="1 5" id="KW-1015">Disulfide bond</keyword>